<organism evidence="5 6">
    <name type="scientific">Herrania umbratica</name>
    <dbReference type="NCBI Taxonomy" id="108875"/>
    <lineage>
        <taxon>Eukaryota</taxon>
        <taxon>Viridiplantae</taxon>
        <taxon>Streptophyta</taxon>
        <taxon>Embryophyta</taxon>
        <taxon>Tracheophyta</taxon>
        <taxon>Spermatophyta</taxon>
        <taxon>Magnoliopsida</taxon>
        <taxon>eudicotyledons</taxon>
        <taxon>Gunneridae</taxon>
        <taxon>Pentapetalae</taxon>
        <taxon>rosids</taxon>
        <taxon>malvids</taxon>
        <taxon>Malvales</taxon>
        <taxon>Malvaceae</taxon>
        <taxon>Byttnerioideae</taxon>
        <taxon>Herrania</taxon>
    </lineage>
</organism>
<reference evidence="6" key="1">
    <citation type="submission" date="2025-08" db="UniProtKB">
        <authorList>
            <consortium name="RefSeq"/>
        </authorList>
    </citation>
    <scope>IDENTIFICATION</scope>
    <source>
        <tissue evidence="6">Leaf</tissue>
    </source>
</reference>
<keyword evidence="5" id="KW-1185">Reference proteome</keyword>
<dbReference type="Proteomes" id="UP000504621">
    <property type="component" value="Unplaced"/>
</dbReference>
<keyword evidence="4" id="KW-0812">Transmembrane</keyword>
<feature type="compositionally biased region" description="Basic and acidic residues" evidence="3">
    <location>
        <begin position="1"/>
        <end position="13"/>
    </location>
</feature>
<dbReference type="GO" id="GO:0005886">
    <property type="term" value="C:plasma membrane"/>
    <property type="evidence" value="ECO:0007669"/>
    <property type="project" value="TreeGrafter"/>
</dbReference>
<evidence type="ECO:0000313" key="5">
    <source>
        <dbReference type="Proteomes" id="UP000504621"/>
    </source>
</evidence>
<sequence length="303" mass="33428">MSSHSEDHQNKRDQPKHHSSPSSDTNNNHQPAPAPPSQPPPPPQPPNNQSPAHGYPPAMGYPPQMVHTHGGPYPGYPPPPHGYNQYPYAQLPPGAPYYNQGYASPQHDRCSGFARGIIAAMFVLIVLTCLSSLITWAVLRPQIPVFHVDNMSVSNFNTSTPFTATWDTNLTLENPNHKLRLYLDKIVGAMFYDDEESLGSSWLNPIFMETKTKATMNAIISANGSAQNAVPIWLTQEMSKDRATGSLTFALRFRIWATFKTGSWWTRSLVIRVLCDDLKVNFVGASGNGALAPGKRDNCDVYA</sequence>
<evidence type="ECO:0000256" key="3">
    <source>
        <dbReference type="SAM" id="MobiDB-lite"/>
    </source>
</evidence>
<evidence type="ECO:0000256" key="4">
    <source>
        <dbReference type="SAM" id="Phobius"/>
    </source>
</evidence>
<dbReference type="PANTHER" id="PTHR31234:SF55">
    <property type="entry name" value="LATE EMBRYOGENESIS ABUNDANT (LEA) HYDROXYPROLINE-RICH GLYCOPROTEIN FAMILY"/>
    <property type="match status" value="1"/>
</dbReference>
<dbReference type="RefSeq" id="XP_021289776.1">
    <property type="nucleotide sequence ID" value="XM_021434101.1"/>
</dbReference>
<proteinExistence type="predicted"/>
<name>A0A6J1ASB4_9ROSI</name>
<protein>
    <submittedName>
        <fullName evidence="6">NDR1/HIN1-like protein 10</fullName>
    </submittedName>
</protein>
<feature type="transmembrane region" description="Helical" evidence="4">
    <location>
        <begin position="117"/>
        <end position="139"/>
    </location>
</feature>
<evidence type="ECO:0000256" key="1">
    <source>
        <dbReference type="ARBA" id="ARBA00004370"/>
    </source>
</evidence>
<dbReference type="PANTHER" id="PTHR31234">
    <property type="entry name" value="LATE EMBRYOGENESIS ABUNDANT (LEA) HYDROXYPROLINE-RICH GLYCOPROTEIN FAMILY"/>
    <property type="match status" value="1"/>
</dbReference>
<feature type="region of interest" description="Disordered" evidence="3">
    <location>
        <begin position="1"/>
        <end position="76"/>
    </location>
</feature>
<dbReference type="GeneID" id="110420726"/>
<gene>
    <name evidence="6" type="primary">LOC110420726</name>
</gene>
<keyword evidence="4" id="KW-1133">Transmembrane helix</keyword>
<evidence type="ECO:0000256" key="2">
    <source>
        <dbReference type="ARBA" id="ARBA00023136"/>
    </source>
</evidence>
<dbReference type="AlphaFoldDB" id="A0A6J1ASB4"/>
<dbReference type="InterPro" id="IPR044839">
    <property type="entry name" value="NDR1-like"/>
</dbReference>
<accession>A0A6J1ASB4</accession>
<dbReference type="OrthoDB" id="695142at2759"/>
<dbReference type="GO" id="GO:0098542">
    <property type="term" value="P:defense response to other organism"/>
    <property type="evidence" value="ECO:0007669"/>
    <property type="project" value="InterPro"/>
</dbReference>
<feature type="compositionally biased region" description="Pro residues" evidence="3">
    <location>
        <begin position="32"/>
        <end position="48"/>
    </location>
</feature>
<evidence type="ECO:0000313" key="6">
    <source>
        <dbReference type="RefSeq" id="XP_021289776.1"/>
    </source>
</evidence>
<comment type="subcellular location">
    <subcellularLocation>
        <location evidence="1">Membrane</location>
    </subcellularLocation>
</comment>
<keyword evidence="2 4" id="KW-0472">Membrane</keyword>